<evidence type="ECO:0000256" key="4">
    <source>
        <dbReference type="ARBA" id="ARBA00022989"/>
    </source>
</evidence>
<feature type="transmembrane region" description="Helical" evidence="6">
    <location>
        <begin position="282"/>
        <end position="302"/>
    </location>
</feature>
<keyword evidence="8" id="KW-1185">Reference proteome</keyword>
<dbReference type="CDD" id="cd13124">
    <property type="entry name" value="MATE_SpoVB_like"/>
    <property type="match status" value="1"/>
</dbReference>
<feature type="transmembrane region" description="Helical" evidence="6">
    <location>
        <begin position="229"/>
        <end position="250"/>
    </location>
</feature>
<feature type="transmembrane region" description="Helical" evidence="6">
    <location>
        <begin position="390"/>
        <end position="408"/>
    </location>
</feature>
<keyword evidence="4 6" id="KW-1133">Transmembrane helix</keyword>
<evidence type="ECO:0000313" key="8">
    <source>
        <dbReference type="Proteomes" id="UP000184465"/>
    </source>
</evidence>
<keyword evidence="5 6" id="KW-0472">Membrane</keyword>
<feature type="transmembrane region" description="Helical" evidence="6">
    <location>
        <begin position="414"/>
        <end position="434"/>
    </location>
</feature>
<evidence type="ECO:0000256" key="3">
    <source>
        <dbReference type="ARBA" id="ARBA00022692"/>
    </source>
</evidence>
<keyword evidence="2" id="KW-1003">Cell membrane</keyword>
<comment type="subcellular location">
    <subcellularLocation>
        <location evidence="1">Cell membrane</location>
        <topology evidence="1">Multi-pass membrane protein</topology>
    </subcellularLocation>
</comment>
<dbReference type="Pfam" id="PF01943">
    <property type="entry name" value="Polysacc_synt"/>
    <property type="match status" value="1"/>
</dbReference>
<name>A0A1M6Q5A4_PARC5</name>
<dbReference type="PIRSF" id="PIRSF038958">
    <property type="entry name" value="PG_synth_SpoVB"/>
    <property type="match status" value="1"/>
</dbReference>
<keyword evidence="3 6" id="KW-0812">Transmembrane</keyword>
<dbReference type="InterPro" id="IPR050833">
    <property type="entry name" value="Poly_Biosynth_Transport"/>
</dbReference>
<dbReference type="PANTHER" id="PTHR30250">
    <property type="entry name" value="PST FAMILY PREDICTED COLANIC ACID TRANSPORTER"/>
    <property type="match status" value="1"/>
</dbReference>
<dbReference type="GO" id="GO:0005886">
    <property type="term" value="C:plasma membrane"/>
    <property type="evidence" value="ECO:0007669"/>
    <property type="project" value="UniProtKB-SubCell"/>
</dbReference>
<dbReference type="InterPro" id="IPR024923">
    <property type="entry name" value="PG_synth_SpoVB"/>
</dbReference>
<dbReference type="PANTHER" id="PTHR30250:SF21">
    <property type="entry name" value="LIPID II FLIPPASE MURJ"/>
    <property type="match status" value="1"/>
</dbReference>
<reference evidence="7 8" key="1">
    <citation type="submission" date="2016-11" db="EMBL/GenBank/DDBJ databases">
        <authorList>
            <person name="Jaros S."/>
            <person name="Januszkiewicz K."/>
            <person name="Wedrychowicz H."/>
        </authorList>
    </citation>
    <scope>NUCLEOTIDE SEQUENCE [LARGE SCALE GENOMIC DNA]</scope>
    <source>
        <strain evidence="7 8">DSM 15212</strain>
    </source>
</reference>
<protein>
    <submittedName>
        <fullName evidence="7">Stage V sporulation protein B</fullName>
    </submittedName>
</protein>
<dbReference type="InterPro" id="IPR002797">
    <property type="entry name" value="Polysacc_synth"/>
</dbReference>
<proteinExistence type="predicted"/>
<feature type="transmembrane region" description="Helical" evidence="6">
    <location>
        <begin position="124"/>
        <end position="144"/>
    </location>
</feature>
<dbReference type="EMBL" id="FRAG01000030">
    <property type="protein sequence ID" value="SHK15382.1"/>
    <property type="molecule type" value="Genomic_DNA"/>
</dbReference>
<sequence>MKKNSFIYSTIILVIANFFARFIGFIYKILLSRLLGSEGIGLYHLIFHTFLVIITITSSGIPVALSKIIAQKISVRDYKSCKITLYFSLILGLTISILLCILTFKNQDFFIKYIIKSNKLEKSLIALIPAIPIVTLSSIFRSYYYGIKKVTPSANAQIIEQLSRVIFVIGFLHVLNPQDLKTSVMIATLGITVGEAAGLLFLIAKFKSHSKYIINYGNSKLGFSDSASLLWKFLAISFPITIPRLVSVLMQSVNMFLVPRRLQMAGYSLEQSVTAFGEVVGMSMPLLFLPFIVTSALVVNLIPNISAENALMKSSNIEMKSLLALRITLLISIPIAFIFLFFGAPICGFLYNKPSVGIYLKYLSYSLIFLSLHHIIAGILHGLGKQILTTINYLIGMTTHLICIYFLVSIPKIGVLGFIIGFILSSFIMFFLNLTTLKHFITIKIEIINHIIKPIISSIFMIIVIIFSNKYLTLLSIPTQIDILISTFIGGFIYLLSVFVTGSIKFQTIKSIFSFRK</sequence>
<dbReference type="AlphaFoldDB" id="A0A1M6Q5A4"/>
<dbReference type="RefSeq" id="WP_073150339.1">
    <property type="nucleotide sequence ID" value="NZ_FRAG01000030.1"/>
</dbReference>
<dbReference type="Proteomes" id="UP000184465">
    <property type="component" value="Unassembled WGS sequence"/>
</dbReference>
<gene>
    <name evidence="7" type="ORF">SAMN02745912_02432</name>
</gene>
<evidence type="ECO:0000256" key="1">
    <source>
        <dbReference type="ARBA" id="ARBA00004651"/>
    </source>
</evidence>
<accession>A0A1M6Q5A4</accession>
<feature type="transmembrane region" description="Helical" evidence="6">
    <location>
        <begin position="6"/>
        <end position="30"/>
    </location>
</feature>
<feature type="transmembrane region" description="Helical" evidence="6">
    <location>
        <begin position="363"/>
        <end position="383"/>
    </location>
</feature>
<feature type="transmembrane region" description="Helical" evidence="6">
    <location>
        <begin position="455"/>
        <end position="477"/>
    </location>
</feature>
<evidence type="ECO:0000256" key="5">
    <source>
        <dbReference type="ARBA" id="ARBA00023136"/>
    </source>
</evidence>
<evidence type="ECO:0000256" key="2">
    <source>
        <dbReference type="ARBA" id="ARBA00022475"/>
    </source>
</evidence>
<evidence type="ECO:0000256" key="6">
    <source>
        <dbReference type="SAM" id="Phobius"/>
    </source>
</evidence>
<feature type="transmembrane region" description="Helical" evidence="6">
    <location>
        <begin position="323"/>
        <end position="351"/>
    </location>
</feature>
<feature type="transmembrane region" description="Helical" evidence="6">
    <location>
        <begin position="184"/>
        <end position="204"/>
    </location>
</feature>
<dbReference type="STRING" id="1121301.SAMN02745912_02432"/>
<organism evidence="7 8">
    <name type="scientific">Paramaledivibacter caminithermalis (strain DSM 15212 / CIP 107654 / DViRD3)</name>
    <name type="common">Clostridium caminithermale</name>
    <dbReference type="NCBI Taxonomy" id="1121301"/>
    <lineage>
        <taxon>Bacteria</taxon>
        <taxon>Bacillati</taxon>
        <taxon>Bacillota</taxon>
        <taxon>Clostridia</taxon>
        <taxon>Peptostreptococcales</taxon>
        <taxon>Caminicellaceae</taxon>
        <taxon>Paramaledivibacter</taxon>
    </lineage>
</organism>
<feature type="transmembrane region" description="Helical" evidence="6">
    <location>
        <begin position="42"/>
        <end position="65"/>
    </location>
</feature>
<feature type="transmembrane region" description="Helical" evidence="6">
    <location>
        <begin position="85"/>
        <end position="104"/>
    </location>
</feature>
<evidence type="ECO:0000313" key="7">
    <source>
        <dbReference type="EMBL" id="SHK15382.1"/>
    </source>
</evidence>
<feature type="transmembrane region" description="Helical" evidence="6">
    <location>
        <begin position="483"/>
        <end position="506"/>
    </location>
</feature>